<dbReference type="PROSITE" id="PS51257">
    <property type="entry name" value="PROKAR_LIPOPROTEIN"/>
    <property type="match status" value="1"/>
</dbReference>
<organism evidence="2">
    <name type="scientific">Planktothricoides raciborskii GIHE-MW2</name>
    <dbReference type="NCBI Taxonomy" id="2792601"/>
    <lineage>
        <taxon>Bacteria</taxon>
        <taxon>Bacillati</taxon>
        <taxon>Cyanobacteriota</taxon>
        <taxon>Cyanophyceae</taxon>
        <taxon>Oscillatoriophycideae</taxon>
        <taxon>Oscillatoriales</taxon>
        <taxon>Oscillatoriaceae</taxon>
        <taxon>Planktothricoides</taxon>
    </lineage>
</organism>
<evidence type="ECO:0000313" key="2">
    <source>
        <dbReference type="EMBL" id="XCM34708.1"/>
    </source>
</evidence>
<name>A0AAU8J803_9CYAN</name>
<keyword evidence="1" id="KW-1133">Transmembrane helix</keyword>
<evidence type="ECO:0000256" key="1">
    <source>
        <dbReference type="SAM" id="Phobius"/>
    </source>
</evidence>
<dbReference type="AlphaFoldDB" id="A0AAU8J803"/>
<reference evidence="2" key="1">
    <citation type="submission" date="2024-07" db="EMBL/GenBank/DDBJ databases">
        <authorList>
            <person name="Kim Y.J."/>
            <person name="Jeong J.Y."/>
        </authorList>
    </citation>
    <scope>NUCLEOTIDE SEQUENCE</scope>
    <source>
        <strain evidence="2">GIHE-MW2</strain>
    </source>
</reference>
<evidence type="ECO:0008006" key="3">
    <source>
        <dbReference type="Google" id="ProtNLM"/>
    </source>
</evidence>
<keyword evidence="1" id="KW-0472">Membrane</keyword>
<feature type="transmembrane region" description="Helical" evidence="1">
    <location>
        <begin position="20"/>
        <end position="43"/>
    </location>
</feature>
<sequence>MSDFNRGIMKFDGADRQGAIALSAVIILGSIGCLIAWAVQAAYSFN</sequence>
<accession>A0AAU8J803</accession>
<proteinExistence type="predicted"/>
<dbReference type="RefSeq" id="WP_054466937.1">
    <property type="nucleotide sequence ID" value="NZ_CP159837.1"/>
</dbReference>
<dbReference type="EMBL" id="CP159837">
    <property type="protein sequence ID" value="XCM34708.1"/>
    <property type="molecule type" value="Genomic_DNA"/>
</dbReference>
<gene>
    <name evidence="2" type="ORF">ABWT76_003335</name>
</gene>
<protein>
    <recommendedName>
        <fullName evidence="3">RNA polymerase subunit sigma</fullName>
    </recommendedName>
</protein>
<keyword evidence="1" id="KW-0812">Transmembrane</keyword>